<dbReference type="GO" id="GO:0000288">
    <property type="term" value="P:nuclear-transcribed mRNA catabolic process, deadenylation-dependent decay"/>
    <property type="evidence" value="ECO:0007669"/>
    <property type="project" value="TreeGrafter"/>
</dbReference>
<organism evidence="10 11">
    <name type="scientific">Furculomyces boomerangus</name>
    <dbReference type="NCBI Taxonomy" id="61424"/>
    <lineage>
        <taxon>Eukaryota</taxon>
        <taxon>Fungi</taxon>
        <taxon>Fungi incertae sedis</taxon>
        <taxon>Zoopagomycota</taxon>
        <taxon>Kickxellomycotina</taxon>
        <taxon>Harpellomycetes</taxon>
        <taxon>Harpellales</taxon>
        <taxon>Harpellaceae</taxon>
        <taxon>Furculomyces</taxon>
    </lineage>
</organism>
<evidence type="ECO:0000313" key="10">
    <source>
        <dbReference type="EMBL" id="PVU97101.1"/>
    </source>
</evidence>
<feature type="repeat" description="Pumilio" evidence="7">
    <location>
        <begin position="867"/>
        <end position="902"/>
    </location>
</feature>
<evidence type="ECO:0000256" key="7">
    <source>
        <dbReference type="PROSITE-ProRule" id="PRU00317"/>
    </source>
</evidence>
<dbReference type="FunFam" id="1.25.10.10:FF:000004">
    <property type="entry name" value="Pumilio homolog 1 isoform 2"/>
    <property type="match status" value="1"/>
</dbReference>
<dbReference type="InterPro" id="IPR011989">
    <property type="entry name" value="ARM-like"/>
</dbReference>
<feature type="repeat" description="Pumilio" evidence="7">
    <location>
        <begin position="795"/>
        <end position="830"/>
    </location>
</feature>
<dbReference type="InterPro" id="IPR016024">
    <property type="entry name" value="ARM-type_fold"/>
</dbReference>
<feature type="domain" description="PUM-HD" evidence="9">
    <location>
        <begin position="703"/>
        <end position="1043"/>
    </location>
</feature>
<feature type="compositionally biased region" description="Polar residues" evidence="8">
    <location>
        <begin position="661"/>
        <end position="673"/>
    </location>
</feature>
<feature type="region of interest" description="Disordered" evidence="8">
    <location>
        <begin position="21"/>
        <end position="90"/>
    </location>
</feature>
<protein>
    <recommendedName>
        <fullName evidence="6">Pumilio homology domain family member 3</fullName>
    </recommendedName>
</protein>
<dbReference type="CDD" id="cd07920">
    <property type="entry name" value="Pumilio"/>
    <property type="match status" value="1"/>
</dbReference>
<feature type="repeat" description="Pumilio" evidence="7">
    <location>
        <begin position="831"/>
        <end position="866"/>
    </location>
</feature>
<evidence type="ECO:0000256" key="8">
    <source>
        <dbReference type="SAM" id="MobiDB-lite"/>
    </source>
</evidence>
<keyword evidence="2" id="KW-0963">Cytoplasm</keyword>
<comment type="similarity">
    <text evidence="5">Belongs to the PUF3 family.</text>
</comment>
<feature type="region of interest" description="Disordered" evidence="8">
    <location>
        <begin position="648"/>
        <end position="681"/>
    </location>
</feature>
<dbReference type="OrthoDB" id="668540at2759"/>
<dbReference type="EMBL" id="MBFT01000119">
    <property type="protein sequence ID" value="PVU97101.1"/>
    <property type="molecule type" value="Genomic_DNA"/>
</dbReference>
<evidence type="ECO:0000256" key="4">
    <source>
        <dbReference type="ARBA" id="ARBA00022884"/>
    </source>
</evidence>
<evidence type="ECO:0000256" key="2">
    <source>
        <dbReference type="ARBA" id="ARBA00022490"/>
    </source>
</evidence>
<dbReference type="SUPFAM" id="SSF48371">
    <property type="entry name" value="ARM repeat"/>
    <property type="match status" value="1"/>
</dbReference>
<dbReference type="Gene3D" id="1.25.10.10">
    <property type="entry name" value="Leucine-rich Repeat Variant"/>
    <property type="match status" value="1"/>
</dbReference>
<evidence type="ECO:0000256" key="3">
    <source>
        <dbReference type="ARBA" id="ARBA00022737"/>
    </source>
</evidence>
<keyword evidence="4" id="KW-0694">RNA-binding</keyword>
<keyword evidence="11" id="KW-1185">Reference proteome</keyword>
<feature type="repeat" description="Pumilio" evidence="7">
    <location>
        <begin position="723"/>
        <end position="758"/>
    </location>
</feature>
<comment type="caution">
    <text evidence="10">The sequence shown here is derived from an EMBL/GenBank/DDBJ whole genome shotgun (WGS) entry which is preliminary data.</text>
</comment>
<dbReference type="PANTHER" id="PTHR12537:SF12">
    <property type="entry name" value="MATERNAL PROTEIN PUMILIO"/>
    <property type="match status" value="1"/>
</dbReference>
<evidence type="ECO:0000256" key="5">
    <source>
        <dbReference type="ARBA" id="ARBA00060736"/>
    </source>
</evidence>
<dbReference type="PROSITE" id="PS50303">
    <property type="entry name" value="PUM_HD"/>
    <property type="match status" value="1"/>
</dbReference>
<comment type="subcellular location">
    <subcellularLocation>
        <location evidence="1">Cytoplasm</location>
    </subcellularLocation>
</comment>
<feature type="repeat" description="Pumilio" evidence="7">
    <location>
        <begin position="982"/>
        <end position="1018"/>
    </location>
</feature>
<feature type="repeat" description="Pumilio" evidence="7">
    <location>
        <begin position="939"/>
        <end position="974"/>
    </location>
</feature>
<dbReference type="InterPro" id="IPR033133">
    <property type="entry name" value="PUM-HD"/>
</dbReference>
<reference evidence="10 11" key="1">
    <citation type="journal article" date="2018" name="MBio">
        <title>Comparative Genomics Reveals the Core Gene Toolbox for the Fungus-Insect Symbiosis.</title>
        <authorList>
            <person name="Wang Y."/>
            <person name="Stata M."/>
            <person name="Wang W."/>
            <person name="Stajich J.E."/>
            <person name="White M.M."/>
            <person name="Moncalvo J.M."/>
        </authorList>
    </citation>
    <scope>NUCLEOTIDE SEQUENCE [LARGE SCALE GENOMIC DNA]</scope>
    <source>
        <strain evidence="10 11">AUS-77-4</strain>
    </source>
</reference>
<keyword evidence="3" id="KW-0677">Repeat</keyword>
<evidence type="ECO:0000259" key="9">
    <source>
        <dbReference type="PROSITE" id="PS50303"/>
    </source>
</evidence>
<dbReference type="InterPro" id="IPR001313">
    <property type="entry name" value="Pumilio_RNA-bd_rpt"/>
</dbReference>
<dbReference type="PROSITE" id="PS50302">
    <property type="entry name" value="PUM"/>
    <property type="match status" value="8"/>
</dbReference>
<feature type="region of interest" description="Disordered" evidence="8">
    <location>
        <begin position="1050"/>
        <end position="1082"/>
    </location>
</feature>
<dbReference type="Pfam" id="PF00806">
    <property type="entry name" value="PUF"/>
    <property type="match status" value="8"/>
</dbReference>
<feature type="repeat" description="Pumilio" evidence="7">
    <location>
        <begin position="903"/>
        <end position="938"/>
    </location>
</feature>
<dbReference type="AlphaFoldDB" id="A0A2T9YXM7"/>
<name>A0A2T9YXM7_9FUNG</name>
<dbReference type="Proteomes" id="UP000245699">
    <property type="component" value="Unassembled WGS sequence"/>
</dbReference>
<feature type="repeat" description="Pumilio" evidence="7">
    <location>
        <begin position="759"/>
        <end position="794"/>
    </location>
</feature>
<dbReference type="SMART" id="SM00025">
    <property type="entry name" value="Pumilio"/>
    <property type="match status" value="8"/>
</dbReference>
<sequence>MNSPANFDPLDERSAASKNFSRFFSSPDNNFPSKDHYYNPDQIHIDSNPSDPNNYKPALFANTPALGGPITKNSSNTSTNNSNGSTKLNSIPSINTAAEKASTSFSLWDNITDPKPTHQAVSGWEQVGAGLWEDGITPNIKPQNKENYQNSPIPTDYRFAGNKDSLFDYGSTDFYNTSILAKNTTRIKNSENFSFSDSNLINPTLDQHYHSPAELQHQFSSEINLSHSIKPTGANPYFKSENIKISDDSINTQMMVNALLDSGDEGIKPSIPSKSSLVPGLSRTSTQKNLWSSHHAKSLDLDLRASSTPPNHISAFKNTAKNVNLSSSSSGIRIGDPNQIEDPSLDFSRLTLQPRNHSNDYNFDSENHNIGQSQNKSYIDSNFLGTSINTSGIGINYNNGGINLNNVNKNNLSNTIPNDINRHQPTPKSWYESSVNNAYVNNQLIGSFQSRRLNETEGLAYSTSQSSALQNDNRFIQNHANGVSHSFHDVSAYPQPFGNQFSSFDNNSIGNSSFWQQQNTESFSYKQSHGQGQNPMHQINSHSVVYPLNIHRQHHQNQFSAYQYSHQPPLSVVDQQNIRDYQNQSIQQYNSSNQQPAPIPINQNQYSHQQREFGLFDQHTPITSSSYTSIAPQSAVSHSLATSIAATAPSSAMSPTPIPTNTNQSSTPNRVALNSSNTSMPPLLSTSSSKGYHLSGDGSGHPARSAVLEEFRNNKNRKYELQDIKGYIVEFSSDQHGSRFIQQKLEVATMEEKTMVFNEIHQNSLQLMSDVFGNYVIQKFFDYGSASQKHLLALQMSNHILALSLQMYGCRVVQKALEHVGVDLQTSIVHELDGYVLKCVKDQNGNHVIQKTIECVPTENIEFIINSFNGQVFQLATHPYGCRVIQRLFEHCSDDRTRPLLSELHKFTSGLVQDQYGNYVIQHILEHGKPSDRTMIIDKIKGHVLQLSKHKFASNVVEKCIAYGSFNERKVLINEVIQPRREETIGLVLMMKDQYANYVVQKMLDVVDGEQRDALLVRIQPHLPSLRKFTYGKHLINKVETLLSEKQNISNKSSNEANSGSFQKSNTSSTGQSGTPIGNVSKSTNINTCNNSISSVNSNVASASVS</sequence>
<dbReference type="GO" id="GO:0003730">
    <property type="term" value="F:mRNA 3'-UTR binding"/>
    <property type="evidence" value="ECO:0007669"/>
    <property type="project" value="TreeGrafter"/>
</dbReference>
<gene>
    <name evidence="10" type="ORF">BB559_002150</name>
</gene>
<dbReference type="InterPro" id="IPR033712">
    <property type="entry name" value="Pumilio_RNA-bd"/>
</dbReference>
<accession>A0A2T9YXM7</accession>
<evidence type="ECO:0000256" key="1">
    <source>
        <dbReference type="ARBA" id="ARBA00004496"/>
    </source>
</evidence>
<dbReference type="GO" id="GO:0005737">
    <property type="term" value="C:cytoplasm"/>
    <property type="evidence" value="ECO:0007669"/>
    <property type="project" value="UniProtKB-SubCell"/>
</dbReference>
<dbReference type="PANTHER" id="PTHR12537">
    <property type="entry name" value="RNA BINDING PROTEIN PUMILIO-RELATED"/>
    <property type="match status" value="1"/>
</dbReference>
<feature type="compositionally biased region" description="Low complexity" evidence="8">
    <location>
        <begin position="71"/>
        <end position="90"/>
    </location>
</feature>
<dbReference type="STRING" id="61424.A0A2T9YXM7"/>
<evidence type="ECO:0000256" key="6">
    <source>
        <dbReference type="ARBA" id="ARBA00081811"/>
    </source>
</evidence>
<proteinExistence type="inferred from homology"/>
<evidence type="ECO:0000313" key="11">
    <source>
        <dbReference type="Proteomes" id="UP000245699"/>
    </source>
</evidence>
<feature type="compositionally biased region" description="Polar residues" evidence="8">
    <location>
        <begin position="21"/>
        <end position="32"/>
    </location>
</feature>